<organism evidence="3 4">
    <name type="scientific">Candidatus Iainarchaeum sp</name>
    <dbReference type="NCBI Taxonomy" id="3101447"/>
    <lineage>
        <taxon>Archaea</taxon>
        <taxon>Candidatus Iainarchaeota</taxon>
        <taxon>Candidatus Iainarchaeia</taxon>
        <taxon>Candidatus Iainarchaeales</taxon>
        <taxon>Candidatus Iainarchaeaceae</taxon>
        <taxon>Candidatus Iainarchaeum</taxon>
    </lineage>
</organism>
<protein>
    <recommendedName>
        <fullName evidence="2">CAAX prenyl protease 2/Lysostaphin resistance protein A-like domain-containing protein</fullName>
    </recommendedName>
</protein>
<dbReference type="GO" id="GO:0004175">
    <property type="term" value="F:endopeptidase activity"/>
    <property type="evidence" value="ECO:0007669"/>
    <property type="project" value="UniProtKB-ARBA"/>
</dbReference>
<keyword evidence="1" id="KW-0812">Transmembrane</keyword>
<gene>
    <name evidence="3" type="ORF">HY544_00530</name>
</gene>
<proteinExistence type="predicted"/>
<dbReference type="AlphaFoldDB" id="A0A8T3YLN6"/>
<feature type="transmembrane region" description="Helical" evidence="1">
    <location>
        <begin position="93"/>
        <end position="113"/>
    </location>
</feature>
<evidence type="ECO:0000313" key="3">
    <source>
        <dbReference type="EMBL" id="MBI4209978.1"/>
    </source>
</evidence>
<accession>A0A8T3YLN6</accession>
<feature type="transmembrane region" description="Helical" evidence="1">
    <location>
        <begin position="119"/>
        <end position="138"/>
    </location>
</feature>
<dbReference type="Proteomes" id="UP000732298">
    <property type="component" value="Unassembled WGS sequence"/>
</dbReference>
<comment type="caution">
    <text evidence="3">The sequence shown here is derived from an EMBL/GenBank/DDBJ whole genome shotgun (WGS) entry which is preliminary data.</text>
</comment>
<feature type="transmembrane region" description="Helical" evidence="1">
    <location>
        <begin position="21"/>
        <end position="40"/>
    </location>
</feature>
<dbReference type="Pfam" id="PF02517">
    <property type="entry name" value="Rce1-like"/>
    <property type="match status" value="1"/>
</dbReference>
<reference evidence="3" key="1">
    <citation type="submission" date="2020-07" db="EMBL/GenBank/DDBJ databases">
        <title>Huge and variable diversity of episymbiotic CPR bacteria and DPANN archaea in groundwater ecosystems.</title>
        <authorList>
            <person name="He C.Y."/>
            <person name="Keren R."/>
            <person name="Whittaker M."/>
            <person name="Farag I.F."/>
            <person name="Doudna J."/>
            <person name="Cate J.H.D."/>
            <person name="Banfield J.F."/>
        </authorList>
    </citation>
    <scope>NUCLEOTIDE SEQUENCE</scope>
    <source>
        <strain evidence="3">NC_groundwater_1296_Ag_S-0.2um_52_80</strain>
    </source>
</reference>
<keyword evidence="1" id="KW-0472">Membrane</keyword>
<evidence type="ECO:0000259" key="2">
    <source>
        <dbReference type="Pfam" id="PF02517"/>
    </source>
</evidence>
<dbReference type="GO" id="GO:0080120">
    <property type="term" value="P:CAAX-box protein maturation"/>
    <property type="evidence" value="ECO:0007669"/>
    <property type="project" value="UniProtKB-ARBA"/>
</dbReference>
<evidence type="ECO:0000256" key="1">
    <source>
        <dbReference type="SAM" id="Phobius"/>
    </source>
</evidence>
<feature type="transmembrane region" description="Helical" evidence="1">
    <location>
        <begin position="52"/>
        <end position="72"/>
    </location>
</feature>
<feature type="domain" description="CAAX prenyl protease 2/Lysostaphin resistance protein A-like" evidence="2">
    <location>
        <begin position="20"/>
        <end position="86"/>
    </location>
</feature>
<keyword evidence="1" id="KW-1133">Transmembrane helix</keyword>
<name>A0A8T3YLN6_9ARCH</name>
<dbReference type="InterPro" id="IPR003675">
    <property type="entry name" value="Rce1/LyrA-like_dom"/>
</dbReference>
<dbReference type="EMBL" id="JACQPB010000005">
    <property type="protein sequence ID" value="MBI4209978.1"/>
    <property type="molecule type" value="Genomic_DNA"/>
</dbReference>
<sequence>MNETKKSLSFSPEQANMLKQNIIKNVTAVLVSIVFGIWVFPRVQAVDPDSLINAFFFLSIFPLGAMFAYFAFNYGDTRISILIHRVFADVSSFIFLIVIFCSLTFATVLGIIAYPSFTFPFMALSAFLILGCVAYDFWQFMLAITTK</sequence>
<evidence type="ECO:0000313" key="4">
    <source>
        <dbReference type="Proteomes" id="UP000732298"/>
    </source>
</evidence>